<name>A0AAD7L0Y9_QUISA</name>
<sequence>MDSLPRDQILEIFSWLPAKSINRFKSSCKLFSEISTKSFFVHKQSQNSLLKVDSGFLLQPDSWQRFSDMVELYPLLPSDRNSSGVPQNSLQFLANTSRILASSNGLLLCRSTIMKQINLVVPELFLCNPVTQSWLAIPTPESIRKKPYVDVHVVFDCNHDCLALFSLITDEWSDSGKYECRIYSQKEGIWKRTTGILNAGARSIKFEMHVFHNGNLHFVSDCYPYLAKGTTYYKPYIVSFNIKNGESRILRMPKEAVRGSQDSSCKFGIFKWGRTTIEQYHQTSICLVRLRKSMFTIWVLTNYNSVLWTRVLKIRVRAMGVKEKNSIIAGFIVMNGDSLVFATEKKIYRYGLMGESRWKIEQVCDHGCGSSVYFKSYASTLRPCGNGATALPYAGV</sequence>
<dbReference type="AlphaFoldDB" id="A0AAD7L0Y9"/>
<feature type="domain" description="F-box" evidence="1">
    <location>
        <begin position="2"/>
        <end position="38"/>
    </location>
</feature>
<dbReference type="Proteomes" id="UP001163823">
    <property type="component" value="Chromosome 12"/>
</dbReference>
<keyword evidence="4" id="KW-1185">Reference proteome</keyword>
<evidence type="ECO:0000313" key="4">
    <source>
        <dbReference type="Proteomes" id="UP001163823"/>
    </source>
</evidence>
<dbReference type="KEGG" id="qsa:O6P43_029816"/>
<dbReference type="Pfam" id="PF07734">
    <property type="entry name" value="FBA_1"/>
    <property type="match status" value="1"/>
</dbReference>
<proteinExistence type="predicted"/>
<dbReference type="NCBIfam" id="TIGR01640">
    <property type="entry name" value="F_box_assoc_1"/>
    <property type="match status" value="1"/>
</dbReference>
<evidence type="ECO:0000259" key="2">
    <source>
        <dbReference type="Pfam" id="PF07734"/>
    </source>
</evidence>
<evidence type="ECO:0000259" key="1">
    <source>
        <dbReference type="Pfam" id="PF00646"/>
    </source>
</evidence>
<organism evidence="3 4">
    <name type="scientific">Quillaja saponaria</name>
    <name type="common">Soap bark tree</name>
    <dbReference type="NCBI Taxonomy" id="32244"/>
    <lineage>
        <taxon>Eukaryota</taxon>
        <taxon>Viridiplantae</taxon>
        <taxon>Streptophyta</taxon>
        <taxon>Embryophyta</taxon>
        <taxon>Tracheophyta</taxon>
        <taxon>Spermatophyta</taxon>
        <taxon>Magnoliopsida</taxon>
        <taxon>eudicotyledons</taxon>
        <taxon>Gunneridae</taxon>
        <taxon>Pentapetalae</taxon>
        <taxon>rosids</taxon>
        <taxon>fabids</taxon>
        <taxon>Fabales</taxon>
        <taxon>Quillajaceae</taxon>
        <taxon>Quillaja</taxon>
    </lineage>
</organism>
<dbReference type="InterPro" id="IPR036047">
    <property type="entry name" value="F-box-like_dom_sf"/>
</dbReference>
<feature type="domain" description="F-box associated beta-propeller type 1" evidence="2">
    <location>
        <begin position="96"/>
        <end position="349"/>
    </location>
</feature>
<dbReference type="SUPFAM" id="SSF81383">
    <property type="entry name" value="F-box domain"/>
    <property type="match status" value="1"/>
</dbReference>
<evidence type="ECO:0000313" key="3">
    <source>
        <dbReference type="EMBL" id="KAJ7949488.1"/>
    </source>
</evidence>
<dbReference type="Pfam" id="PF00646">
    <property type="entry name" value="F-box"/>
    <property type="match status" value="1"/>
</dbReference>
<reference evidence="3" key="1">
    <citation type="journal article" date="2023" name="Science">
        <title>Elucidation of the pathway for biosynthesis of saponin adjuvants from the soapbark tree.</title>
        <authorList>
            <person name="Reed J."/>
            <person name="Orme A."/>
            <person name="El-Demerdash A."/>
            <person name="Owen C."/>
            <person name="Martin L.B.B."/>
            <person name="Misra R.C."/>
            <person name="Kikuchi S."/>
            <person name="Rejzek M."/>
            <person name="Martin A.C."/>
            <person name="Harkess A."/>
            <person name="Leebens-Mack J."/>
            <person name="Louveau T."/>
            <person name="Stephenson M.J."/>
            <person name="Osbourn A."/>
        </authorList>
    </citation>
    <scope>NUCLEOTIDE SEQUENCE</scope>
    <source>
        <strain evidence="3">S10</strain>
    </source>
</reference>
<dbReference type="InterPro" id="IPR006527">
    <property type="entry name" value="F-box-assoc_dom_typ1"/>
</dbReference>
<comment type="caution">
    <text evidence="3">The sequence shown here is derived from an EMBL/GenBank/DDBJ whole genome shotgun (WGS) entry which is preliminary data.</text>
</comment>
<dbReference type="InterPro" id="IPR050796">
    <property type="entry name" value="SCF_F-box_component"/>
</dbReference>
<accession>A0AAD7L0Y9</accession>
<dbReference type="EMBL" id="JARAOO010000012">
    <property type="protein sequence ID" value="KAJ7949488.1"/>
    <property type="molecule type" value="Genomic_DNA"/>
</dbReference>
<dbReference type="InterPro" id="IPR017451">
    <property type="entry name" value="F-box-assoc_interact_dom"/>
</dbReference>
<dbReference type="PANTHER" id="PTHR31672">
    <property type="entry name" value="BNACNNG10540D PROTEIN"/>
    <property type="match status" value="1"/>
</dbReference>
<gene>
    <name evidence="3" type="ORF">O6P43_029816</name>
</gene>
<dbReference type="InterPro" id="IPR001810">
    <property type="entry name" value="F-box_dom"/>
</dbReference>
<protein>
    <submittedName>
        <fullName evidence="3">F-box protein</fullName>
    </submittedName>
</protein>
<dbReference type="PANTHER" id="PTHR31672:SF13">
    <property type="entry name" value="F-BOX PROTEIN CPR30-LIKE"/>
    <property type="match status" value="1"/>
</dbReference>